<dbReference type="InParanoid" id="L2GR51"/>
<dbReference type="GeneID" id="19880521"/>
<dbReference type="VEuPathDB" id="MicrosporidiaDB:VCUG_02663"/>
<evidence type="ECO:0000313" key="3">
    <source>
        <dbReference type="Proteomes" id="UP000011081"/>
    </source>
</evidence>
<name>L2GR51_VAVCU</name>
<evidence type="ECO:0000313" key="2">
    <source>
        <dbReference type="EMBL" id="ELA45852.1"/>
    </source>
</evidence>
<dbReference type="HOGENOM" id="CLU_131881_0_0_1"/>
<organism evidence="2 3">
    <name type="scientific">Vavraia culicis (isolate floridensis)</name>
    <name type="common">Microsporidian parasite</name>
    <dbReference type="NCBI Taxonomy" id="948595"/>
    <lineage>
        <taxon>Eukaryota</taxon>
        <taxon>Fungi</taxon>
        <taxon>Fungi incertae sedis</taxon>
        <taxon>Microsporidia</taxon>
        <taxon>Pleistophoridae</taxon>
        <taxon>Vavraia</taxon>
    </lineage>
</organism>
<accession>L2GR51</accession>
<reference evidence="3" key="1">
    <citation type="submission" date="2011-03" db="EMBL/GenBank/DDBJ databases">
        <title>The genome sequence of Vavraia culicis strain floridensis.</title>
        <authorList>
            <consortium name="The Broad Institute Genome Sequencing Platform"/>
            <person name="Cuomo C."/>
            <person name="Becnel J."/>
            <person name="Sanscrainte N."/>
            <person name="Young S.K."/>
            <person name="Zeng Q."/>
            <person name="Gargeya S."/>
            <person name="Fitzgerald M."/>
            <person name="Haas B."/>
            <person name="Abouelleil A."/>
            <person name="Alvarado L."/>
            <person name="Arachchi H.M."/>
            <person name="Berlin A."/>
            <person name="Chapman S.B."/>
            <person name="Gearin G."/>
            <person name="Goldberg J."/>
            <person name="Griggs A."/>
            <person name="Gujja S."/>
            <person name="Hansen M."/>
            <person name="Heiman D."/>
            <person name="Howarth C."/>
            <person name="Larimer J."/>
            <person name="Lui A."/>
            <person name="MacDonald P.J.P."/>
            <person name="McCowen C."/>
            <person name="Montmayeur A."/>
            <person name="Murphy C."/>
            <person name="Neiman D."/>
            <person name="Pearson M."/>
            <person name="Priest M."/>
            <person name="Roberts A."/>
            <person name="Saif S."/>
            <person name="Shea T."/>
            <person name="Sisk P."/>
            <person name="Stolte C."/>
            <person name="Sykes S."/>
            <person name="Wortman J."/>
            <person name="Nusbaum C."/>
            <person name="Birren B."/>
        </authorList>
    </citation>
    <scope>NUCLEOTIDE SEQUENCE [LARGE SCALE GENOMIC DNA]</scope>
    <source>
        <strain evidence="3">floridensis</strain>
    </source>
</reference>
<dbReference type="OMA" id="CSICARF"/>
<dbReference type="AlphaFoldDB" id="L2GR51"/>
<sequence length="182" mass="21024">MHQIMVRLIFSCVIKMMHCSDSDGTLQNCARNMADLINPVDVDNPDDSEATSTCLQRNESQNTYHGSISYLQHYKQTHGYMFQGINNDRPSTSKLFKVIDFIWNQHELSKLENIRIMLLHCDDSAINNHFVELKAVLMKFTAMTLKSKERLSQVKKRKSESNNIVDAISEHMKETYHNTIKG</sequence>
<keyword evidence="1" id="KW-0732">Signal</keyword>
<evidence type="ECO:0000256" key="1">
    <source>
        <dbReference type="SAM" id="SignalP"/>
    </source>
</evidence>
<keyword evidence="3" id="KW-1185">Reference proteome</keyword>
<proteinExistence type="predicted"/>
<dbReference type="EMBL" id="GL877509">
    <property type="protein sequence ID" value="ELA45852.1"/>
    <property type="molecule type" value="Genomic_DNA"/>
</dbReference>
<feature type="chain" id="PRO_5003960089" evidence="1">
    <location>
        <begin position="20"/>
        <end position="182"/>
    </location>
</feature>
<dbReference type="Proteomes" id="UP000011081">
    <property type="component" value="Unassembled WGS sequence"/>
</dbReference>
<gene>
    <name evidence="2" type="ORF">VCUG_02663</name>
</gene>
<dbReference type="RefSeq" id="XP_008075670.1">
    <property type="nucleotide sequence ID" value="XM_008077479.1"/>
</dbReference>
<feature type="signal peptide" evidence="1">
    <location>
        <begin position="1"/>
        <end position="19"/>
    </location>
</feature>
<protein>
    <submittedName>
        <fullName evidence="2">Uncharacterized protein</fullName>
    </submittedName>
</protein>